<keyword evidence="1" id="KW-1133">Transmembrane helix</keyword>
<feature type="transmembrane region" description="Helical" evidence="1">
    <location>
        <begin position="237"/>
        <end position="257"/>
    </location>
</feature>
<feature type="transmembrane region" description="Helical" evidence="1">
    <location>
        <begin position="61"/>
        <end position="84"/>
    </location>
</feature>
<feature type="transmembrane region" description="Helical" evidence="1">
    <location>
        <begin position="269"/>
        <end position="291"/>
    </location>
</feature>
<protein>
    <recommendedName>
        <fullName evidence="4">ABC transporter permease</fullName>
    </recommendedName>
</protein>
<proteinExistence type="predicted"/>
<reference evidence="2 3" key="1">
    <citation type="submission" date="2015-08" db="EMBL/GenBank/DDBJ databases">
        <title>Draft Genome Sequences of Vibrio parahaemolyticus Strains.</title>
        <authorList>
            <person name="Gonzalez-Escalona N."/>
            <person name="DePaola A."/>
        </authorList>
    </citation>
    <scope>NUCLEOTIDE SEQUENCE [LARGE SCALE GENOMIC DNA]</scope>
    <source>
        <strain evidence="2 3">CFSAN001621</strain>
    </source>
</reference>
<feature type="transmembrane region" description="Helical" evidence="1">
    <location>
        <begin position="162"/>
        <end position="181"/>
    </location>
</feature>
<organism evidence="2 3">
    <name type="scientific">Vibrio parahaemolyticus</name>
    <dbReference type="NCBI Taxonomy" id="670"/>
    <lineage>
        <taxon>Bacteria</taxon>
        <taxon>Pseudomonadati</taxon>
        <taxon>Pseudomonadota</taxon>
        <taxon>Gammaproteobacteria</taxon>
        <taxon>Vibrionales</taxon>
        <taxon>Vibrionaceae</taxon>
        <taxon>Vibrio</taxon>
    </lineage>
</organism>
<gene>
    <name evidence="2" type="ORF">AKG60_25555</name>
</gene>
<comment type="caution">
    <text evidence="2">The sequence shown here is derived from an EMBL/GenBank/DDBJ whole genome shotgun (WGS) entry which is preliminary data.</text>
</comment>
<accession>A0AAX0M4I6</accession>
<feature type="transmembrane region" description="Helical" evidence="1">
    <location>
        <begin position="24"/>
        <end position="41"/>
    </location>
</feature>
<evidence type="ECO:0000256" key="1">
    <source>
        <dbReference type="SAM" id="Phobius"/>
    </source>
</evidence>
<feature type="transmembrane region" description="Helical" evidence="1">
    <location>
        <begin position="113"/>
        <end position="142"/>
    </location>
</feature>
<evidence type="ECO:0000313" key="2">
    <source>
        <dbReference type="EMBL" id="OQJ96312.1"/>
    </source>
</evidence>
<dbReference type="EMBL" id="LHQV01000026">
    <property type="protein sequence ID" value="OQJ96312.1"/>
    <property type="molecule type" value="Genomic_DNA"/>
</dbReference>
<feature type="transmembrane region" description="Helical" evidence="1">
    <location>
        <begin position="197"/>
        <end position="217"/>
    </location>
</feature>
<name>A0AAX0M4I6_VIBPH</name>
<dbReference type="AlphaFoldDB" id="A0AAX0M4I6"/>
<sequence length="518" mass="59791">MNKSEEFKNQEEIDKTESSSYKRLSSYILLLSGICLLYLSSQQLVLPHPDIEMLDVKPRQIMPTLLFGSMLFIAIALSSLISIYDKSPKDLLTVEEKFITIINRFRIKVENPYLIILISIFTFLFLSTSILTILMASGYMLLVRSEFSSLFEFGSHFGFTDSLINSAFCFLSAFLFTQFIFKKSMDKEHKSNKANSLTLYCVFFGILIPSLLVMLPFSPRLSADITKTIHIFQVEGLGDLITGVLSAITLFYFFIILMDIKNLDFKKAVFATFTSYSLMVFIISSINGSIINERFDESEYIKSISINNKEYTYKVGTIADKGSDLPFAIEAYAQDGLRFNNVLDELIYYSKGHEVDTIKTFSAYAEKKYQLIEKNKDKILSMRHDNLSVNDFLTLHIAKHKSQKQIPDEFLIYNLVSNSRYQEAIDIYLNKLMNSEKRFIPIEGKEIKYLIGTDELPSMMTLIVVSGKAHLDTSKIQDQETKDKWEKELNRVREIYNRKKPLDIRLTPEEAEEIRSWF</sequence>
<keyword evidence="3" id="KW-1185">Reference proteome</keyword>
<keyword evidence="1" id="KW-0812">Transmembrane</keyword>
<keyword evidence="1" id="KW-0472">Membrane</keyword>
<evidence type="ECO:0008006" key="4">
    <source>
        <dbReference type="Google" id="ProtNLM"/>
    </source>
</evidence>
<dbReference type="Proteomes" id="UP000191946">
    <property type="component" value="Unassembled WGS sequence"/>
</dbReference>
<dbReference type="RefSeq" id="WP_366534561.1">
    <property type="nucleotide sequence ID" value="NZ_LHQV01000026.1"/>
</dbReference>
<evidence type="ECO:0000313" key="3">
    <source>
        <dbReference type="Proteomes" id="UP000191946"/>
    </source>
</evidence>